<dbReference type="AlphaFoldDB" id="A0A2J8JTN5"/>
<reference evidence="3 4" key="1">
    <citation type="submission" date="2017-12" db="EMBL/GenBank/DDBJ databases">
        <title>High-resolution comparative analysis of great ape genomes.</title>
        <authorList>
            <person name="Pollen A."/>
            <person name="Hastie A."/>
            <person name="Hormozdiari F."/>
            <person name="Dougherty M."/>
            <person name="Liu R."/>
            <person name="Chaisson M."/>
            <person name="Hoppe E."/>
            <person name="Hill C."/>
            <person name="Pang A."/>
            <person name="Hillier L."/>
            <person name="Baker C."/>
            <person name="Armstrong J."/>
            <person name="Shendure J."/>
            <person name="Paten B."/>
            <person name="Wilson R."/>
            <person name="Chao H."/>
            <person name="Schneider V."/>
            <person name="Ventura M."/>
            <person name="Kronenberg Z."/>
            <person name="Murali S."/>
            <person name="Gordon D."/>
            <person name="Cantsilieris S."/>
            <person name="Munson K."/>
            <person name="Nelson B."/>
            <person name="Raja A."/>
            <person name="Underwood J."/>
            <person name="Diekhans M."/>
            <person name="Fiddes I."/>
            <person name="Haussler D."/>
            <person name="Eichler E."/>
        </authorList>
    </citation>
    <scope>NUCLEOTIDE SEQUENCE [LARGE SCALE GENOMIC DNA]</scope>
    <source>
        <strain evidence="3">Yerkes chimp pedigree #C0471</strain>
    </source>
</reference>
<feature type="region of interest" description="Disordered" evidence="1">
    <location>
        <begin position="96"/>
        <end position="149"/>
    </location>
</feature>
<evidence type="ECO:0000256" key="2">
    <source>
        <dbReference type="SAM" id="SignalP"/>
    </source>
</evidence>
<proteinExistence type="predicted"/>
<comment type="caution">
    <text evidence="3">The sequence shown here is derived from an EMBL/GenBank/DDBJ whole genome shotgun (WGS) entry which is preliminary data.</text>
</comment>
<feature type="chain" id="PRO_5014453774" evidence="2">
    <location>
        <begin position="21"/>
        <end position="149"/>
    </location>
</feature>
<gene>
    <name evidence="3" type="ORF">CK820_G0044500</name>
</gene>
<protein>
    <submittedName>
        <fullName evidence="3">MGAT4B isoform 4</fullName>
    </submittedName>
</protein>
<evidence type="ECO:0000313" key="3">
    <source>
        <dbReference type="EMBL" id="PNI26094.1"/>
    </source>
</evidence>
<feature type="non-terminal residue" evidence="3">
    <location>
        <position position="1"/>
    </location>
</feature>
<keyword evidence="2" id="KW-0732">Signal</keyword>
<organism evidence="3 4">
    <name type="scientific">Pan troglodytes</name>
    <name type="common">Chimpanzee</name>
    <dbReference type="NCBI Taxonomy" id="9598"/>
    <lineage>
        <taxon>Eukaryota</taxon>
        <taxon>Metazoa</taxon>
        <taxon>Chordata</taxon>
        <taxon>Craniata</taxon>
        <taxon>Vertebrata</taxon>
        <taxon>Euteleostomi</taxon>
        <taxon>Mammalia</taxon>
        <taxon>Eutheria</taxon>
        <taxon>Euarchontoglires</taxon>
        <taxon>Primates</taxon>
        <taxon>Haplorrhini</taxon>
        <taxon>Catarrhini</taxon>
        <taxon>Hominidae</taxon>
        <taxon>Pan</taxon>
    </lineage>
</organism>
<dbReference type="Proteomes" id="UP000236370">
    <property type="component" value="Unassembled WGS sequence"/>
</dbReference>
<evidence type="ECO:0000313" key="4">
    <source>
        <dbReference type="Proteomes" id="UP000236370"/>
    </source>
</evidence>
<dbReference type="EMBL" id="NBAG03000426">
    <property type="protein sequence ID" value="PNI26094.1"/>
    <property type="molecule type" value="Genomic_DNA"/>
</dbReference>
<sequence>LLLFCLCAFLSLSWYAALSGQKGDVVDVYQREFLALRDRLHAAEQESLKRSKELNLVLDEIKRAVSERQALRDGDGNRTWGRLTGPPIEAVERLTPARAAPAHCLPSPATPAGQGEQSAARGARGPGPHRSVGGDGHPERAARGALVPD</sequence>
<feature type="signal peptide" evidence="2">
    <location>
        <begin position="1"/>
        <end position="20"/>
    </location>
</feature>
<name>A0A2J8JTN5_PANTR</name>
<accession>A0A2J8JTN5</accession>
<evidence type="ECO:0000256" key="1">
    <source>
        <dbReference type="SAM" id="MobiDB-lite"/>
    </source>
</evidence>